<feature type="region of interest" description="Disordered" evidence="9">
    <location>
        <begin position="1"/>
        <end position="35"/>
    </location>
</feature>
<feature type="domain" description="Protein kinase" evidence="10">
    <location>
        <begin position="153"/>
        <end position="451"/>
    </location>
</feature>
<dbReference type="EMBL" id="JAMZMK010012073">
    <property type="protein sequence ID" value="KAI7725069.1"/>
    <property type="molecule type" value="Genomic_DNA"/>
</dbReference>
<evidence type="ECO:0000256" key="8">
    <source>
        <dbReference type="PROSITE-ProRule" id="PRU10141"/>
    </source>
</evidence>
<dbReference type="EC" id="2.7.11.1" evidence="2"/>
<dbReference type="InterPro" id="IPR050823">
    <property type="entry name" value="Plant_Ser_Thr_Prot_Kinase"/>
</dbReference>
<dbReference type="GO" id="GO:0005886">
    <property type="term" value="C:plasma membrane"/>
    <property type="evidence" value="ECO:0007669"/>
    <property type="project" value="UniProtKB-SubCell"/>
</dbReference>
<keyword evidence="4" id="KW-0808">Transferase</keyword>
<evidence type="ECO:0000313" key="11">
    <source>
        <dbReference type="EMBL" id="KAI7725069.1"/>
    </source>
</evidence>
<evidence type="ECO:0000259" key="10">
    <source>
        <dbReference type="PROSITE" id="PS50011"/>
    </source>
</evidence>
<sequence>KGLDENGYDQKNSSLSSSSDQQSRQVDDHGENKGPCRQFSLAEIKAATNDFDDAFVVGKGGFGKSVQSATNRKYIGKSMFIEKAWSMFLTKGPRRMSRNIKKLGQSFGNKKKSFMVAEGGGTKQAVLPRGWQTVIPKLKMFTFSELKSATKNFGQEAFLGEGGYGKVFKGWLDGATLTPQKAGDGLAVAIKKSSPNRAQGLNEWQAEVKFLGTFSHPNVVKLFGYCWENNNFLLVYEYMQKGSLDMHLFTEGAELPWDTRVKIAIGVAQGLAFLHSTQNNVICRDVKSSNILLDKASKNVDGLDSMLYFNLYQTKTYRIFQDFNAKLSDFGLAKLGPVNGESYVSTGIAGTYGRLYFKSDVYAFGVVMLEIITGLRASDYTYNGIKQNFVEWAKPSLTNIKKLQRIIDPRLDQYYPTKGVIKAAELIISCLESEPKNRPSMKEVVSSLQCINAIRVKPSQSKSKDNSTSG</sequence>
<keyword evidence="7 8" id="KW-0067">ATP-binding</keyword>
<dbReference type="GO" id="GO:0004674">
    <property type="term" value="F:protein serine/threonine kinase activity"/>
    <property type="evidence" value="ECO:0007669"/>
    <property type="project" value="UniProtKB-EC"/>
</dbReference>
<evidence type="ECO:0000256" key="3">
    <source>
        <dbReference type="ARBA" id="ARBA00022475"/>
    </source>
</evidence>
<evidence type="ECO:0000256" key="1">
    <source>
        <dbReference type="ARBA" id="ARBA00004236"/>
    </source>
</evidence>
<evidence type="ECO:0000256" key="7">
    <source>
        <dbReference type="ARBA" id="ARBA00022840"/>
    </source>
</evidence>
<dbReference type="Pfam" id="PF07714">
    <property type="entry name" value="PK_Tyr_Ser-Thr"/>
    <property type="match status" value="1"/>
</dbReference>
<dbReference type="InterPro" id="IPR011009">
    <property type="entry name" value="Kinase-like_dom_sf"/>
</dbReference>
<dbReference type="SUPFAM" id="SSF56112">
    <property type="entry name" value="Protein kinase-like (PK-like)"/>
    <property type="match status" value="1"/>
</dbReference>
<reference evidence="11" key="1">
    <citation type="submission" date="2022-06" db="EMBL/GenBank/DDBJ databases">
        <title>Uncovering the hologenomic basis of an extraordinary plant invasion.</title>
        <authorList>
            <person name="Bieker V.C."/>
            <person name="Martin M.D."/>
            <person name="Gilbert T."/>
            <person name="Hodgins K."/>
            <person name="Battlay P."/>
            <person name="Petersen B."/>
            <person name="Wilson J."/>
        </authorList>
    </citation>
    <scope>NUCLEOTIDE SEQUENCE</scope>
    <source>
        <strain evidence="11">AA19_3_7</strain>
        <tissue evidence="11">Leaf</tissue>
    </source>
</reference>
<keyword evidence="3" id="KW-1003">Cell membrane</keyword>
<protein>
    <recommendedName>
        <fullName evidence="2">non-specific serine/threonine protein kinase</fullName>
        <ecNumber evidence="2">2.7.11.1</ecNumber>
    </recommendedName>
</protein>
<evidence type="ECO:0000256" key="2">
    <source>
        <dbReference type="ARBA" id="ARBA00012513"/>
    </source>
</evidence>
<name>A0AAD5BL36_AMBAR</name>
<evidence type="ECO:0000256" key="6">
    <source>
        <dbReference type="ARBA" id="ARBA00022777"/>
    </source>
</evidence>
<keyword evidence="6" id="KW-0418">Kinase</keyword>
<dbReference type="InterPro" id="IPR000719">
    <property type="entry name" value="Prot_kinase_dom"/>
</dbReference>
<dbReference type="SMART" id="SM00220">
    <property type="entry name" value="S_TKc"/>
    <property type="match status" value="1"/>
</dbReference>
<dbReference type="PANTHER" id="PTHR45621">
    <property type="entry name" value="OS01G0588500 PROTEIN-RELATED"/>
    <property type="match status" value="1"/>
</dbReference>
<dbReference type="AlphaFoldDB" id="A0AAD5BL36"/>
<proteinExistence type="predicted"/>
<dbReference type="PROSITE" id="PS50011">
    <property type="entry name" value="PROTEIN_KINASE_DOM"/>
    <property type="match status" value="1"/>
</dbReference>
<feature type="binding site" evidence="8">
    <location>
        <position position="192"/>
    </location>
    <ligand>
        <name>ATP</name>
        <dbReference type="ChEBI" id="CHEBI:30616"/>
    </ligand>
</feature>
<dbReference type="FunFam" id="3.30.200.20:FF:000228">
    <property type="entry name" value="Serine/threonine-protein kinase BIK1"/>
    <property type="match status" value="1"/>
</dbReference>
<organism evidence="11 12">
    <name type="scientific">Ambrosia artemisiifolia</name>
    <name type="common">Common ragweed</name>
    <dbReference type="NCBI Taxonomy" id="4212"/>
    <lineage>
        <taxon>Eukaryota</taxon>
        <taxon>Viridiplantae</taxon>
        <taxon>Streptophyta</taxon>
        <taxon>Embryophyta</taxon>
        <taxon>Tracheophyta</taxon>
        <taxon>Spermatophyta</taxon>
        <taxon>Magnoliopsida</taxon>
        <taxon>eudicotyledons</taxon>
        <taxon>Gunneridae</taxon>
        <taxon>Pentapetalae</taxon>
        <taxon>asterids</taxon>
        <taxon>campanulids</taxon>
        <taxon>Asterales</taxon>
        <taxon>Asteraceae</taxon>
        <taxon>Asteroideae</taxon>
        <taxon>Heliantheae alliance</taxon>
        <taxon>Heliantheae</taxon>
        <taxon>Ambrosia</taxon>
    </lineage>
</organism>
<evidence type="ECO:0000256" key="4">
    <source>
        <dbReference type="ARBA" id="ARBA00022679"/>
    </source>
</evidence>
<dbReference type="PROSITE" id="PS00107">
    <property type="entry name" value="PROTEIN_KINASE_ATP"/>
    <property type="match status" value="1"/>
</dbReference>
<evidence type="ECO:0000313" key="12">
    <source>
        <dbReference type="Proteomes" id="UP001206925"/>
    </source>
</evidence>
<evidence type="ECO:0000256" key="5">
    <source>
        <dbReference type="ARBA" id="ARBA00022741"/>
    </source>
</evidence>
<gene>
    <name evidence="11" type="ORF">M8C21_018362</name>
</gene>
<feature type="compositionally biased region" description="Basic and acidic residues" evidence="9">
    <location>
        <begin position="25"/>
        <end position="34"/>
    </location>
</feature>
<dbReference type="Gene3D" id="1.10.510.10">
    <property type="entry name" value="Transferase(Phosphotransferase) domain 1"/>
    <property type="match status" value="1"/>
</dbReference>
<comment type="subcellular location">
    <subcellularLocation>
        <location evidence="1">Cell membrane</location>
    </subcellularLocation>
</comment>
<keyword evidence="3" id="KW-0472">Membrane</keyword>
<dbReference type="Proteomes" id="UP001206925">
    <property type="component" value="Unassembled WGS sequence"/>
</dbReference>
<dbReference type="Gene3D" id="3.30.200.20">
    <property type="entry name" value="Phosphorylase Kinase, domain 1"/>
    <property type="match status" value="2"/>
</dbReference>
<feature type="compositionally biased region" description="Low complexity" evidence="9">
    <location>
        <begin position="9"/>
        <end position="24"/>
    </location>
</feature>
<dbReference type="InterPro" id="IPR017441">
    <property type="entry name" value="Protein_kinase_ATP_BS"/>
</dbReference>
<evidence type="ECO:0000256" key="9">
    <source>
        <dbReference type="SAM" id="MobiDB-lite"/>
    </source>
</evidence>
<feature type="non-terminal residue" evidence="11">
    <location>
        <position position="1"/>
    </location>
</feature>
<dbReference type="GO" id="GO:0005524">
    <property type="term" value="F:ATP binding"/>
    <property type="evidence" value="ECO:0007669"/>
    <property type="project" value="UniProtKB-UniRule"/>
</dbReference>
<dbReference type="InterPro" id="IPR001245">
    <property type="entry name" value="Ser-Thr/Tyr_kinase_cat_dom"/>
</dbReference>
<comment type="caution">
    <text evidence="11">The sequence shown here is derived from an EMBL/GenBank/DDBJ whole genome shotgun (WGS) entry which is preliminary data.</text>
</comment>
<accession>A0AAD5BL36</accession>
<keyword evidence="12" id="KW-1185">Reference proteome</keyword>
<keyword evidence="5 8" id="KW-0547">Nucleotide-binding</keyword>